<dbReference type="EMBL" id="MLAK01000174">
    <property type="protein sequence ID" value="OHT15901.1"/>
    <property type="molecule type" value="Genomic_DNA"/>
</dbReference>
<sequence>MEIVNEEILVDVEKIEFNYSNIKTDEFPRTKKQIEQNIKSVCYPVKRICSTQSYFKLGCIEKDCKFCVSYNYSFKENCFKLIPKSSHFFHKNNCIGFRSQQNVMITTEAIIEKIKQFFDSTIPPLHIIESAIKSLNIGDFSSNQIKYIRLKALYKYRGTKSKCLNKIYEILSMENPRWFVKCQFEESMLTSILAESPIVEKLLLAFSSPIITDTTF</sequence>
<evidence type="ECO:0000313" key="2">
    <source>
        <dbReference type="Proteomes" id="UP000179807"/>
    </source>
</evidence>
<accession>A0A1J4L1Y6</accession>
<evidence type="ECO:0000313" key="1">
    <source>
        <dbReference type="EMBL" id="OHT15901.1"/>
    </source>
</evidence>
<proteinExistence type="predicted"/>
<keyword evidence="2" id="KW-1185">Reference proteome</keyword>
<dbReference type="RefSeq" id="XP_068369037.1">
    <property type="nucleotide sequence ID" value="XM_068514202.1"/>
</dbReference>
<dbReference type="Proteomes" id="UP000179807">
    <property type="component" value="Unassembled WGS sequence"/>
</dbReference>
<dbReference type="VEuPathDB" id="TrichDB:TRFO_42227"/>
<organism evidence="1 2">
    <name type="scientific">Tritrichomonas foetus</name>
    <dbReference type="NCBI Taxonomy" id="1144522"/>
    <lineage>
        <taxon>Eukaryota</taxon>
        <taxon>Metamonada</taxon>
        <taxon>Parabasalia</taxon>
        <taxon>Tritrichomonadida</taxon>
        <taxon>Tritrichomonadidae</taxon>
        <taxon>Tritrichomonas</taxon>
    </lineage>
</organism>
<protein>
    <submittedName>
        <fullName evidence="1">Uncharacterized protein</fullName>
    </submittedName>
</protein>
<reference evidence="1" key="1">
    <citation type="submission" date="2016-10" db="EMBL/GenBank/DDBJ databases">
        <authorList>
            <person name="Benchimol M."/>
            <person name="Almeida L.G."/>
            <person name="Vasconcelos A.T."/>
            <person name="Perreira-Neves A."/>
            <person name="Rosa I.A."/>
            <person name="Tasca T."/>
            <person name="Bogo M.R."/>
            <person name="de Souza W."/>
        </authorList>
    </citation>
    <scope>NUCLEOTIDE SEQUENCE [LARGE SCALE GENOMIC DNA]</scope>
    <source>
        <strain evidence="1">K</strain>
    </source>
</reference>
<dbReference type="AlphaFoldDB" id="A0A1J4L1Y6"/>
<gene>
    <name evidence="1" type="ORF">TRFO_42227</name>
</gene>
<name>A0A1J4L1Y6_9EUKA</name>
<dbReference type="GeneID" id="94848906"/>
<comment type="caution">
    <text evidence="1">The sequence shown here is derived from an EMBL/GenBank/DDBJ whole genome shotgun (WGS) entry which is preliminary data.</text>
</comment>